<reference evidence="1 2" key="1">
    <citation type="journal article" date="2018" name="Proc. R. Soc. B">
        <title>A non-coding region near Follistatin controls head colour polymorphism in the Gouldian finch.</title>
        <authorList>
            <person name="Toomey M.B."/>
            <person name="Marques C.I."/>
            <person name="Andrade P."/>
            <person name="Araujo P.M."/>
            <person name="Sabatino S."/>
            <person name="Gazda M.A."/>
            <person name="Afonso S."/>
            <person name="Lopes R.J."/>
            <person name="Corbo J.C."/>
            <person name="Carneiro M."/>
        </authorList>
    </citation>
    <scope>NUCLEOTIDE SEQUENCE [LARGE SCALE GENOMIC DNA]</scope>
    <source>
        <strain evidence="1">Red01</strain>
        <tissue evidence="1">Muscle</tissue>
    </source>
</reference>
<accession>A0A3L8SZZ5</accession>
<evidence type="ECO:0000313" key="1">
    <source>
        <dbReference type="EMBL" id="RLW12928.1"/>
    </source>
</evidence>
<keyword evidence="2" id="KW-1185">Reference proteome</keyword>
<evidence type="ECO:0000313" key="2">
    <source>
        <dbReference type="Proteomes" id="UP000276834"/>
    </source>
</evidence>
<dbReference type="Proteomes" id="UP000276834">
    <property type="component" value="Unassembled WGS sequence"/>
</dbReference>
<organism evidence="1 2">
    <name type="scientific">Chloebia gouldiae</name>
    <name type="common">Gouldian finch</name>
    <name type="synonym">Erythrura gouldiae</name>
    <dbReference type="NCBI Taxonomy" id="44316"/>
    <lineage>
        <taxon>Eukaryota</taxon>
        <taxon>Metazoa</taxon>
        <taxon>Chordata</taxon>
        <taxon>Craniata</taxon>
        <taxon>Vertebrata</taxon>
        <taxon>Euteleostomi</taxon>
        <taxon>Archelosauria</taxon>
        <taxon>Archosauria</taxon>
        <taxon>Dinosauria</taxon>
        <taxon>Saurischia</taxon>
        <taxon>Theropoda</taxon>
        <taxon>Coelurosauria</taxon>
        <taxon>Aves</taxon>
        <taxon>Neognathae</taxon>
        <taxon>Neoaves</taxon>
        <taxon>Telluraves</taxon>
        <taxon>Australaves</taxon>
        <taxon>Passeriformes</taxon>
        <taxon>Passeroidea</taxon>
        <taxon>Passeridae</taxon>
        <taxon>Chloebia</taxon>
    </lineage>
</organism>
<comment type="caution">
    <text evidence="1">The sequence shown here is derived from an EMBL/GenBank/DDBJ whole genome shotgun (WGS) entry which is preliminary data.</text>
</comment>
<proteinExistence type="predicted"/>
<dbReference type="AlphaFoldDB" id="A0A3L8SZZ5"/>
<dbReference type="EMBL" id="QUSF01000001">
    <property type="protein sequence ID" value="RLW12928.1"/>
    <property type="molecule type" value="Genomic_DNA"/>
</dbReference>
<gene>
    <name evidence="1" type="ORF">DV515_00000309</name>
</gene>
<sequence>MGNRAGAAERARFQSAESEAQDEFVPGFGNPQSGLCHALQAERCHLEKRSLECGALMHLEMLPLPFLLLRNSAWFHSTAGSIFQDLCTLYPTVGINCEEMML</sequence>
<protein>
    <submittedName>
        <fullName evidence="1">Uncharacterized protein</fullName>
    </submittedName>
</protein>
<dbReference type="OrthoDB" id="10539534at2759"/>
<name>A0A3L8SZZ5_CHLGU</name>